<keyword evidence="2" id="KW-0560">Oxidoreductase</keyword>
<sequence length="101" mass="11502">MLTRDTILETAIFDILPGRGGDFEAAIAQALPLLAATEGYLTHRVRRCVEDPNRYLLLVEWRSVADHMEGFRNSPRFPQWRSLIGPFFAVPPQVQHHSFVA</sequence>
<dbReference type="EMBL" id="JACIIZ010000003">
    <property type="protein sequence ID" value="MBB6250978.1"/>
    <property type="molecule type" value="Genomic_DNA"/>
</dbReference>
<organism evidence="2 3">
    <name type="scientific">Nitrospirillum iridis</name>
    <dbReference type="NCBI Taxonomy" id="765888"/>
    <lineage>
        <taxon>Bacteria</taxon>
        <taxon>Pseudomonadati</taxon>
        <taxon>Pseudomonadota</taxon>
        <taxon>Alphaproteobacteria</taxon>
        <taxon>Rhodospirillales</taxon>
        <taxon>Azospirillaceae</taxon>
        <taxon>Nitrospirillum</taxon>
    </lineage>
</organism>
<dbReference type="InterPro" id="IPR011008">
    <property type="entry name" value="Dimeric_a/b-barrel"/>
</dbReference>
<dbReference type="Gene3D" id="3.30.70.100">
    <property type="match status" value="1"/>
</dbReference>
<dbReference type="RefSeq" id="WP_184799042.1">
    <property type="nucleotide sequence ID" value="NZ_JACIIZ010000003.1"/>
</dbReference>
<dbReference type="InterPro" id="IPR007138">
    <property type="entry name" value="ABM_dom"/>
</dbReference>
<keyword evidence="2" id="KW-0503">Monooxygenase</keyword>
<evidence type="ECO:0000313" key="3">
    <source>
        <dbReference type="Proteomes" id="UP000539175"/>
    </source>
</evidence>
<evidence type="ECO:0000259" key="1">
    <source>
        <dbReference type="PROSITE" id="PS51725"/>
    </source>
</evidence>
<reference evidence="2 3" key="1">
    <citation type="submission" date="2020-08" db="EMBL/GenBank/DDBJ databases">
        <title>Genomic Encyclopedia of Type Strains, Phase IV (KMG-IV): sequencing the most valuable type-strain genomes for metagenomic binning, comparative biology and taxonomic classification.</title>
        <authorList>
            <person name="Goeker M."/>
        </authorList>
    </citation>
    <scope>NUCLEOTIDE SEQUENCE [LARGE SCALE GENOMIC DNA]</scope>
    <source>
        <strain evidence="2 3">DSM 22198</strain>
    </source>
</reference>
<dbReference type="GO" id="GO:0004497">
    <property type="term" value="F:monooxygenase activity"/>
    <property type="evidence" value="ECO:0007669"/>
    <property type="project" value="UniProtKB-KW"/>
</dbReference>
<protein>
    <submittedName>
        <fullName evidence="2">Heme-degrading monooxygenase HmoA</fullName>
    </submittedName>
</protein>
<evidence type="ECO:0000313" key="2">
    <source>
        <dbReference type="EMBL" id="MBB6250978.1"/>
    </source>
</evidence>
<dbReference type="PROSITE" id="PS51725">
    <property type="entry name" value="ABM"/>
    <property type="match status" value="1"/>
</dbReference>
<keyword evidence="3" id="KW-1185">Reference proteome</keyword>
<accession>A0A7X0EBV2</accession>
<comment type="caution">
    <text evidence="2">The sequence shown here is derived from an EMBL/GenBank/DDBJ whole genome shotgun (WGS) entry which is preliminary data.</text>
</comment>
<name>A0A7X0EBV2_9PROT</name>
<dbReference type="SUPFAM" id="SSF54909">
    <property type="entry name" value="Dimeric alpha+beta barrel"/>
    <property type="match status" value="1"/>
</dbReference>
<gene>
    <name evidence="2" type="ORF">FHS74_001523</name>
</gene>
<dbReference type="Pfam" id="PF03992">
    <property type="entry name" value="ABM"/>
    <property type="match status" value="1"/>
</dbReference>
<proteinExistence type="predicted"/>
<dbReference type="Proteomes" id="UP000539175">
    <property type="component" value="Unassembled WGS sequence"/>
</dbReference>
<feature type="domain" description="ABM" evidence="1">
    <location>
        <begin position="7"/>
        <end position="99"/>
    </location>
</feature>
<dbReference type="AlphaFoldDB" id="A0A7X0EBV2"/>